<dbReference type="Proteomes" id="UP000054097">
    <property type="component" value="Unassembled WGS sequence"/>
</dbReference>
<gene>
    <name evidence="1" type="ORF">M408DRAFT_26320</name>
</gene>
<proteinExistence type="predicted"/>
<evidence type="ECO:0000313" key="2">
    <source>
        <dbReference type="Proteomes" id="UP000054097"/>
    </source>
</evidence>
<organism evidence="1 2">
    <name type="scientific">Serendipita vermifera MAFF 305830</name>
    <dbReference type="NCBI Taxonomy" id="933852"/>
    <lineage>
        <taxon>Eukaryota</taxon>
        <taxon>Fungi</taxon>
        <taxon>Dikarya</taxon>
        <taxon>Basidiomycota</taxon>
        <taxon>Agaricomycotina</taxon>
        <taxon>Agaricomycetes</taxon>
        <taxon>Sebacinales</taxon>
        <taxon>Serendipitaceae</taxon>
        <taxon>Serendipita</taxon>
    </lineage>
</organism>
<name>A0A0C2WFY1_SERVB</name>
<sequence length="111" mass="12829">MPLSTYKLLETLQLDSQYNWLGLILSQLEGDSHLCPALKSIEVCDKPDGDYELASHERMTNRNLAAGSNIKLIFVEMWLRQTPAHFYKCTKGMPCRIAYGNSWPVQEKYRF</sequence>
<reference evidence="2" key="2">
    <citation type="submission" date="2015-01" db="EMBL/GenBank/DDBJ databases">
        <title>Evolutionary Origins and Diversification of the Mycorrhizal Mutualists.</title>
        <authorList>
            <consortium name="DOE Joint Genome Institute"/>
            <consortium name="Mycorrhizal Genomics Consortium"/>
            <person name="Kohler A."/>
            <person name="Kuo A."/>
            <person name="Nagy L.G."/>
            <person name="Floudas D."/>
            <person name="Copeland A."/>
            <person name="Barry K.W."/>
            <person name="Cichocki N."/>
            <person name="Veneault-Fourrey C."/>
            <person name="LaButti K."/>
            <person name="Lindquist E.A."/>
            <person name="Lipzen A."/>
            <person name="Lundell T."/>
            <person name="Morin E."/>
            <person name="Murat C."/>
            <person name="Riley R."/>
            <person name="Ohm R."/>
            <person name="Sun H."/>
            <person name="Tunlid A."/>
            <person name="Henrissat B."/>
            <person name="Grigoriev I.V."/>
            <person name="Hibbett D.S."/>
            <person name="Martin F."/>
        </authorList>
    </citation>
    <scope>NUCLEOTIDE SEQUENCE [LARGE SCALE GENOMIC DNA]</scope>
    <source>
        <strain evidence="2">MAFF 305830</strain>
    </source>
</reference>
<protein>
    <submittedName>
        <fullName evidence="1">Uncharacterized protein</fullName>
    </submittedName>
</protein>
<dbReference type="EMBL" id="KN824315">
    <property type="protein sequence ID" value="KIM25333.1"/>
    <property type="molecule type" value="Genomic_DNA"/>
</dbReference>
<dbReference type="AlphaFoldDB" id="A0A0C2WFY1"/>
<keyword evidence="2" id="KW-1185">Reference proteome</keyword>
<accession>A0A0C2WFY1</accession>
<dbReference type="HOGENOM" id="CLU_2159973_0_0_1"/>
<reference evidence="1 2" key="1">
    <citation type="submission" date="2014-04" db="EMBL/GenBank/DDBJ databases">
        <authorList>
            <consortium name="DOE Joint Genome Institute"/>
            <person name="Kuo A."/>
            <person name="Zuccaro A."/>
            <person name="Kohler A."/>
            <person name="Nagy L.G."/>
            <person name="Floudas D."/>
            <person name="Copeland A."/>
            <person name="Barry K.W."/>
            <person name="Cichocki N."/>
            <person name="Veneault-Fourrey C."/>
            <person name="LaButti K."/>
            <person name="Lindquist E.A."/>
            <person name="Lipzen A."/>
            <person name="Lundell T."/>
            <person name="Morin E."/>
            <person name="Murat C."/>
            <person name="Sun H."/>
            <person name="Tunlid A."/>
            <person name="Henrissat B."/>
            <person name="Grigoriev I.V."/>
            <person name="Hibbett D.S."/>
            <person name="Martin F."/>
            <person name="Nordberg H.P."/>
            <person name="Cantor M.N."/>
            <person name="Hua S.X."/>
        </authorList>
    </citation>
    <scope>NUCLEOTIDE SEQUENCE [LARGE SCALE GENOMIC DNA]</scope>
    <source>
        <strain evidence="1 2">MAFF 305830</strain>
    </source>
</reference>
<evidence type="ECO:0000313" key="1">
    <source>
        <dbReference type="EMBL" id="KIM25333.1"/>
    </source>
</evidence>